<dbReference type="AlphaFoldDB" id="A0A9K3CQC6"/>
<sequence>MAEEGFYLETKSLGLLSKVCHALLLQSQQTATLLPSHSAFVLHAVGATRTYEATATIDRGGGLTDVHSLMTQGEMTQHTRTDGSSLRDDLREESALYTPLTVFRPTSRAISFRLDMLSHVLTTCSEKSVAQSVSICASSSPVCSLDVLVNAQDQFMRATLAVLDGGDAEARRIPMPPQVPVRIVVKPRPIHDALQAVLASKVGSVTLGCQPVARGQDSPGGYYLYLHAPTSSGYTRVKLAVSGTPGQNWTVPDRSLVSRRVAHPYPVEGLRALLPSLKGSKEALVRVSEQGILCVTSLVRATSSGHEGHAGGSALIETRILPLTDS</sequence>
<reference evidence="1 2" key="1">
    <citation type="journal article" date="2018" name="PLoS ONE">
        <title>The draft genome of Kipferlia bialata reveals reductive genome evolution in fornicate parasites.</title>
        <authorList>
            <person name="Tanifuji G."/>
            <person name="Takabayashi S."/>
            <person name="Kume K."/>
            <person name="Takagi M."/>
            <person name="Nakayama T."/>
            <person name="Kamikawa R."/>
            <person name="Inagaki Y."/>
            <person name="Hashimoto T."/>
        </authorList>
    </citation>
    <scope>NUCLEOTIDE SEQUENCE [LARGE SCALE GENOMIC DNA]</scope>
    <source>
        <strain evidence="1">NY0173</strain>
    </source>
</reference>
<organism evidence="1 2">
    <name type="scientific">Kipferlia bialata</name>
    <dbReference type="NCBI Taxonomy" id="797122"/>
    <lineage>
        <taxon>Eukaryota</taxon>
        <taxon>Metamonada</taxon>
        <taxon>Carpediemonas-like organisms</taxon>
        <taxon>Kipferlia</taxon>
    </lineage>
</organism>
<comment type="caution">
    <text evidence="1">The sequence shown here is derived from an EMBL/GenBank/DDBJ whole genome shotgun (WGS) entry which is preliminary data.</text>
</comment>
<dbReference type="Proteomes" id="UP000265618">
    <property type="component" value="Unassembled WGS sequence"/>
</dbReference>
<dbReference type="EMBL" id="BDIP01000181">
    <property type="protein sequence ID" value="GIQ80495.1"/>
    <property type="molecule type" value="Genomic_DNA"/>
</dbReference>
<proteinExistence type="predicted"/>
<gene>
    <name evidence="1" type="ORF">KIPB_001303</name>
</gene>
<name>A0A9K3CQC6_9EUKA</name>
<protein>
    <submittedName>
        <fullName evidence="1">Uncharacterized protein</fullName>
    </submittedName>
</protein>
<evidence type="ECO:0000313" key="2">
    <source>
        <dbReference type="Proteomes" id="UP000265618"/>
    </source>
</evidence>
<evidence type="ECO:0000313" key="1">
    <source>
        <dbReference type="EMBL" id="GIQ80495.1"/>
    </source>
</evidence>
<keyword evidence="2" id="KW-1185">Reference proteome</keyword>
<accession>A0A9K3CQC6</accession>
<dbReference type="Gene3D" id="3.70.10.10">
    <property type="match status" value="1"/>
</dbReference>